<organism evidence="1">
    <name type="scientific">Arundo donax</name>
    <name type="common">Giant reed</name>
    <name type="synonym">Donax arundinaceus</name>
    <dbReference type="NCBI Taxonomy" id="35708"/>
    <lineage>
        <taxon>Eukaryota</taxon>
        <taxon>Viridiplantae</taxon>
        <taxon>Streptophyta</taxon>
        <taxon>Embryophyta</taxon>
        <taxon>Tracheophyta</taxon>
        <taxon>Spermatophyta</taxon>
        <taxon>Magnoliopsida</taxon>
        <taxon>Liliopsida</taxon>
        <taxon>Poales</taxon>
        <taxon>Poaceae</taxon>
        <taxon>PACMAD clade</taxon>
        <taxon>Arundinoideae</taxon>
        <taxon>Arundineae</taxon>
        <taxon>Arundo</taxon>
    </lineage>
</organism>
<dbReference type="AlphaFoldDB" id="A0A0A8XZ29"/>
<name>A0A0A8XZ29_ARUDO</name>
<reference evidence="1" key="2">
    <citation type="journal article" date="2015" name="Data Brief">
        <title>Shoot transcriptome of the giant reed, Arundo donax.</title>
        <authorList>
            <person name="Barrero R.A."/>
            <person name="Guerrero F.D."/>
            <person name="Moolhuijzen P."/>
            <person name="Goolsby J.A."/>
            <person name="Tidwell J."/>
            <person name="Bellgard S.E."/>
            <person name="Bellgard M.I."/>
        </authorList>
    </citation>
    <scope>NUCLEOTIDE SEQUENCE</scope>
    <source>
        <tissue evidence="1">Shoot tissue taken approximately 20 cm above the soil surface</tissue>
    </source>
</reference>
<dbReference type="EMBL" id="GBRH01280928">
    <property type="protein sequence ID" value="JAD16967.1"/>
    <property type="molecule type" value="Transcribed_RNA"/>
</dbReference>
<sequence length="73" mass="8256">MCNPLIHETDAALVLHGHRCWCQLLTWVMASDSATLFGTHQIPLGTWVRGCPTRQKKTRTWVPRYHCAALGLV</sequence>
<proteinExistence type="predicted"/>
<reference evidence="1" key="1">
    <citation type="submission" date="2014-09" db="EMBL/GenBank/DDBJ databases">
        <authorList>
            <person name="Magalhaes I.L.F."/>
            <person name="Oliveira U."/>
            <person name="Santos F.R."/>
            <person name="Vidigal T.H.D.A."/>
            <person name="Brescovit A.D."/>
            <person name="Santos A.J."/>
        </authorList>
    </citation>
    <scope>NUCLEOTIDE SEQUENCE</scope>
    <source>
        <tissue evidence="1">Shoot tissue taken approximately 20 cm above the soil surface</tissue>
    </source>
</reference>
<evidence type="ECO:0000313" key="1">
    <source>
        <dbReference type="EMBL" id="JAD16967.1"/>
    </source>
</evidence>
<protein>
    <submittedName>
        <fullName evidence="1">Uncharacterized protein</fullName>
    </submittedName>
</protein>
<accession>A0A0A8XZ29</accession>